<dbReference type="InterPro" id="IPR003369">
    <property type="entry name" value="TatA/B/E"/>
</dbReference>
<protein>
    <submittedName>
        <fullName evidence="8">Sec-independent protein translocase subunit TatB</fullName>
    </submittedName>
</protein>
<dbReference type="NCBIfam" id="NF002377">
    <property type="entry name" value="PRK01371.1-4"/>
    <property type="match status" value="1"/>
</dbReference>
<keyword evidence="3" id="KW-0812">Transmembrane</keyword>
<keyword evidence="4" id="KW-0653">Protein transport</keyword>
<dbReference type="RefSeq" id="WP_117358427.1">
    <property type="nucleotide sequence ID" value="NZ_QURH01000283.1"/>
</dbReference>
<evidence type="ECO:0000313" key="9">
    <source>
        <dbReference type="Proteomes" id="UP000261811"/>
    </source>
</evidence>
<dbReference type="AlphaFoldDB" id="A0A372JKY3"/>
<evidence type="ECO:0000256" key="5">
    <source>
        <dbReference type="ARBA" id="ARBA00022989"/>
    </source>
</evidence>
<evidence type="ECO:0000256" key="3">
    <source>
        <dbReference type="ARBA" id="ARBA00022692"/>
    </source>
</evidence>
<keyword evidence="5" id="KW-1133">Transmembrane helix</keyword>
<evidence type="ECO:0000256" key="1">
    <source>
        <dbReference type="ARBA" id="ARBA00004167"/>
    </source>
</evidence>
<dbReference type="OrthoDB" id="3267321at2"/>
<dbReference type="PRINTS" id="PR01506">
    <property type="entry name" value="TATBPROTEIN"/>
</dbReference>
<keyword evidence="9" id="KW-1185">Reference proteome</keyword>
<dbReference type="GO" id="GO:0016020">
    <property type="term" value="C:membrane"/>
    <property type="evidence" value="ECO:0007669"/>
    <property type="project" value="UniProtKB-ARBA"/>
</dbReference>
<evidence type="ECO:0000256" key="7">
    <source>
        <dbReference type="ARBA" id="ARBA00023136"/>
    </source>
</evidence>
<evidence type="ECO:0000256" key="2">
    <source>
        <dbReference type="ARBA" id="ARBA00022448"/>
    </source>
</evidence>
<accession>A0A372JKY3</accession>
<dbReference type="Pfam" id="PF02416">
    <property type="entry name" value="TatA_B_E"/>
    <property type="match status" value="1"/>
</dbReference>
<keyword evidence="2" id="KW-0813">Transport</keyword>
<dbReference type="Gene3D" id="1.20.5.3310">
    <property type="match status" value="1"/>
</dbReference>
<keyword evidence="6" id="KW-0811">Translocation</keyword>
<keyword evidence="7" id="KW-0472">Membrane</keyword>
<reference evidence="8 9" key="1">
    <citation type="submission" date="2018-08" db="EMBL/GenBank/DDBJ databases">
        <title>Actinomadura jelena sp. nov., a novel Actinomycete isolated from soil in Chad.</title>
        <authorList>
            <person name="Shi L."/>
        </authorList>
    </citation>
    <scope>NUCLEOTIDE SEQUENCE [LARGE SCALE GENOMIC DNA]</scope>
    <source>
        <strain evidence="8 9">NEAU-G17</strain>
    </source>
</reference>
<evidence type="ECO:0000256" key="6">
    <source>
        <dbReference type="ARBA" id="ARBA00023010"/>
    </source>
</evidence>
<comment type="caution">
    <text evidence="8">The sequence shown here is derived from an EMBL/GenBank/DDBJ whole genome shotgun (WGS) entry which is preliminary data.</text>
</comment>
<proteinExistence type="predicted"/>
<name>A0A372JKY3_9ACTN</name>
<gene>
    <name evidence="8" type="ORF">DZF91_16930</name>
</gene>
<evidence type="ECO:0000256" key="4">
    <source>
        <dbReference type="ARBA" id="ARBA00022927"/>
    </source>
</evidence>
<dbReference type="Proteomes" id="UP000261811">
    <property type="component" value="Unassembled WGS sequence"/>
</dbReference>
<sequence>MFDVGLGEMVVLVVLALVIFGDKLPTVAGQAGRALRQLREMANSAKADLQDGLGPEFKDFDIADLHPKTFVRKHLLDDLDSEPEYRNGASFSDTSYATAAASQLEYGERPPYDTEAT</sequence>
<organism evidence="8 9">
    <name type="scientific">Actinomadura logoneensis</name>
    <dbReference type="NCBI Taxonomy" id="2293572"/>
    <lineage>
        <taxon>Bacteria</taxon>
        <taxon>Bacillati</taxon>
        <taxon>Actinomycetota</taxon>
        <taxon>Actinomycetes</taxon>
        <taxon>Streptosporangiales</taxon>
        <taxon>Thermomonosporaceae</taxon>
        <taxon>Actinomadura</taxon>
    </lineage>
</organism>
<evidence type="ECO:0000313" key="8">
    <source>
        <dbReference type="EMBL" id="RFU40504.1"/>
    </source>
</evidence>
<dbReference type="EMBL" id="QURH01000283">
    <property type="protein sequence ID" value="RFU40504.1"/>
    <property type="molecule type" value="Genomic_DNA"/>
</dbReference>
<comment type="subcellular location">
    <subcellularLocation>
        <location evidence="1">Membrane</location>
        <topology evidence="1">Single-pass membrane protein</topology>
    </subcellularLocation>
</comment>
<dbReference type="GO" id="GO:0015031">
    <property type="term" value="P:protein transport"/>
    <property type="evidence" value="ECO:0007669"/>
    <property type="project" value="UniProtKB-KW"/>
</dbReference>